<evidence type="ECO:0000256" key="4">
    <source>
        <dbReference type="ARBA" id="ARBA00022692"/>
    </source>
</evidence>
<feature type="transmembrane region" description="Helical" evidence="25">
    <location>
        <begin position="280"/>
        <end position="297"/>
    </location>
</feature>
<reference evidence="27 28" key="1">
    <citation type="submission" date="2013-11" db="EMBL/GenBank/DDBJ databases">
        <title>Metagenomic analysis of a methanogenic consortium involved in long chain n-alkane degradation.</title>
        <authorList>
            <person name="Davidova I.A."/>
            <person name="Callaghan A.V."/>
            <person name="Wawrik B."/>
            <person name="Pruitt S."/>
            <person name="Marks C."/>
            <person name="Duncan K.E."/>
            <person name="Suflita J.M."/>
        </authorList>
    </citation>
    <scope>NUCLEOTIDE SEQUENCE [LARGE SCALE GENOMIC DNA]</scope>
    <source>
        <strain evidence="27 28">SPR</strain>
    </source>
</reference>
<evidence type="ECO:0000256" key="24">
    <source>
        <dbReference type="ARBA" id="ARBA00046376"/>
    </source>
</evidence>
<evidence type="ECO:0000256" key="23">
    <source>
        <dbReference type="ARBA" id="ARBA00045709"/>
    </source>
</evidence>
<dbReference type="GO" id="GO:0022857">
    <property type="term" value="F:transmembrane transporter activity"/>
    <property type="evidence" value="ECO:0007669"/>
    <property type="project" value="InterPro"/>
</dbReference>
<evidence type="ECO:0000256" key="17">
    <source>
        <dbReference type="ARBA" id="ARBA00044903"/>
    </source>
</evidence>
<dbReference type="InterPro" id="IPR020846">
    <property type="entry name" value="MFS_dom"/>
</dbReference>
<dbReference type="EMBL" id="AZAC01000019">
    <property type="protein sequence ID" value="KIX13037.1"/>
    <property type="molecule type" value="Genomic_DNA"/>
</dbReference>
<evidence type="ECO:0000256" key="18">
    <source>
        <dbReference type="ARBA" id="ARBA00044912"/>
    </source>
</evidence>
<comment type="catalytic activity">
    <reaction evidence="13">
        <text>L-alpha-aminoacyl-L-lysine(out) = L-alpha-aminoacyl-L-lysine(in)</text>
        <dbReference type="Rhea" id="RHEA:79383"/>
        <dbReference type="ChEBI" id="CHEBI:229966"/>
    </reaction>
</comment>
<feature type="transmembrane region" description="Helical" evidence="25">
    <location>
        <begin position="110"/>
        <end position="130"/>
    </location>
</feature>
<organism evidence="27 28">
    <name type="scientific">Dethiosulfatarculus sandiegensis</name>
    <dbReference type="NCBI Taxonomy" id="1429043"/>
    <lineage>
        <taxon>Bacteria</taxon>
        <taxon>Pseudomonadati</taxon>
        <taxon>Thermodesulfobacteriota</taxon>
        <taxon>Desulfarculia</taxon>
        <taxon>Desulfarculales</taxon>
        <taxon>Desulfarculaceae</taxon>
        <taxon>Dethiosulfatarculus</taxon>
    </lineage>
</organism>
<feature type="transmembrane region" description="Helical" evidence="25">
    <location>
        <begin position="17"/>
        <end position="34"/>
    </location>
</feature>
<evidence type="ECO:0000256" key="5">
    <source>
        <dbReference type="ARBA" id="ARBA00022989"/>
    </source>
</evidence>
<dbReference type="Gene3D" id="1.20.1250.20">
    <property type="entry name" value="MFS general substrate transporter like domains"/>
    <property type="match status" value="2"/>
</dbReference>
<comment type="catalytic activity">
    <reaction evidence="14">
        <text>L-aspartyl-L-lysine(out) = L-aspartyl-L-lysine(in)</text>
        <dbReference type="Rhea" id="RHEA:79411"/>
        <dbReference type="ChEBI" id="CHEBI:229953"/>
    </reaction>
</comment>
<name>A0A0D2GDN7_9BACT</name>
<evidence type="ECO:0000256" key="9">
    <source>
        <dbReference type="ARBA" id="ARBA00044878"/>
    </source>
</evidence>
<sequence>MPHTDSPASREYGASPYRWLILGLLSFSYLLVYVHRMCPAVLAQDLMQSFDTSAAVTGLMASAYFFPYALMQAPGGILADKLGARRLITLCMLVATLGSVLFAVSGSVNAAFWSRVLVGLGLSAVLVPSYKALTYWFPARQFVMGASVIIAIAGLGGVVASSPLAWLSELIGWRSSFMALAGLTFVNGLLIWFLVRDKPTDMGLPRVEPQVSQGTGKTKAAMPVKKSLSLALGSLDFWLLAVWFFFNGGILFSFAGLWAGPYFMGAYGMTKTQAAGVIDLFSFGWVFGPLIFAWIAARFPSRSKVLGLSMTGLGLVCLWLILRNGHMSQMELYLFALSFGFLGAGPAGVCFTAAKERYPVEMAGTVTGLVYVFPMAGSAVFQPLAGVILDMSGHMDSGLTSQDFIPLFILYAVISFVAGLAGFVFRTDRGKKIPKEPTKKMA</sequence>
<dbReference type="InterPro" id="IPR036259">
    <property type="entry name" value="MFS_trans_sf"/>
</dbReference>
<comment type="catalytic activity">
    <reaction evidence="17">
        <text>L-arginyl-glycine(out) = L-arginyl-glycine(in)</text>
        <dbReference type="Rhea" id="RHEA:79391"/>
        <dbReference type="ChEBI" id="CHEBI:229955"/>
    </reaction>
</comment>
<protein>
    <recommendedName>
        <fullName evidence="21">Lysosomal dipeptide transporter MFSD1</fullName>
    </recommendedName>
    <alternativeName>
        <fullName evidence="22">Major facilitator superfamily domain-containing protein 1</fullName>
    </alternativeName>
</protein>
<evidence type="ECO:0000256" key="12">
    <source>
        <dbReference type="ARBA" id="ARBA00044891"/>
    </source>
</evidence>
<comment type="catalytic activity">
    <reaction evidence="9">
        <text>L-histidyl-glycine(out) = L-histidyl-glycine(in)</text>
        <dbReference type="Rhea" id="RHEA:79395"/>
        <dbReference type="ChEBI" id="CHEBI:229957"/>
    </reaction>
</comment>
<evidence type="ECO:0000256" key="1">
    <source>
        <dbReference type="ARBA" id="ARBA00004155"/>
    </source>
</evidence>
<keyword evidence="7" id="KW-0458">Lysosome</keyword>
<evidence type="ECO:0000256" key="15">
    <source>
        <dbReference type="ARBA" id="ARBA00044899"/>
    </source>
</evidence>
<comment type="subunit">
    <text evidence="24">Homodimer. Interacts with lysosomal protein GLMP (via lumenal domain); the interaction starts while both proteins are still in the endoplasmic reticulum and is required for stabilization of MFSD1 in lysosomes but has no direct effect on its targeting to lysosomes or transporter activity.</text>
</comment>
<keyword evidence="3" id="KW-0813">Transport</keyword>
<comment type="catalytic activity">
    <reaction evidence="16">
        <text>L-lysyl-L-lysine(out) = L-lysyl-L-lysine(in)</text>
        <dbReference type="Rhea" id="RHEA:79403"/>
        <dbReference type="ChEBI" id="CHEBI:229956"/>
    </reaction>
</comment>
<feature type="transmembrane region" description="Helical" evidence="25">
    <location>
        <begin position="334"/>
        <end position="354"/>
    </location>
</feature>
<feature type="transmembrane region" description="Helical" evidence="25">
    <location>
        <begin position="142"/>
        <end position="165"/>
    </location>
</feature>
<evidence type="ECO:0000256" key="3">
    <source>
        <dbReference type="ARBA" id="ARBA00022448"/>
    </source>
</evidence>
<evidence type="ECO:0000313" key="28">
    <source>
        <dbReference type="Proteomes" id="UP000032233"/>
    </source>
</evidence>
<dbReference type="Proteomes" id="UP000032233">
    <property type="component" value="Unassembled WGS sequence"/>
</dbReference>
<feature type="domain" description="Major facilitator superfamily (MFS) profile" evidence="26">
    <location>
        <begin position="21"/>
        <end position="430"/>
    </location>
</feature>
<evidence type="ECO:0000256" key="13">
    <source>
        <dbReference type="ARBA" id="ARBA00044893"/>
    </source>
</evidence>
<feature type="transmembrane region" description="Helical" evidence="25">
    <location>
        <begin position="83"/>
        <end position="104"/>
    </location>
</feature>
<comment type="subcellular location">
    <subcellularLocation>
        <location evidence="1">Lysosome membrane</location>
        <topology evidence="1">Multi-pass membrane protein</topology>
    </subcellularLocation>
</comment>
<evidence type="ECO:0000256" key="7">
    <source>
        <dbReference type="ARBA" id="ARBA00023228"/>
    </source>
</evidence>
<evidence type="ECO:0000256" key="21">
    <source>
        <dbReference type="ARBA" id="ARBA00044985"/>
    </source>
</evidence>
<comment type="similarity">
    <text evidence="2">Belongs to the major facilitator superfamily.</text>
</comment>
<dbReference type="STRING" id="1429043.X474_15850"/>
<feature type="transmembrane region" description="Helical" evidence="25">
    <location>
        <begin position="404"/>
        <end position="425"/>
    </location>
</feature>
<comment type="catalytic activity">
    <reaction evidence="19">
        <text>L-alanyl-L-lysine(out) = L-alanyl-L-lysine(in)</text>
        <dbReference type="Rhea" id="RHEA:79415"/>
        <dbReference type="ChEBI" id="CHEBI:192470"/>
    </reaction>
</comment>
<dbReference type="PROSITE" id="PS50850">
    <property type="entry name" value="MFS"/>
    <property type="match status" value="1"/>
</dbReference>
<dbReference type="PANTHER" id="PTHR23512:SF3">
    <property type="entry name" value="MAJOR FACILITATOR SUPERFAMILY DOMAIN-CONTAINING PROTEIN 1"/>
    <property type="match status" value="1"/>
</dbReference>
<comment type="catalytic activity">
    <reaction evidence="15">
        <text>L-arginyl-L-alpha-amino acid(out) = L-arginyl-L-alpha-amino acid(in)</text>
        <dbReference type="Rhea" id="RHEA:79371"/>
        <dbReference type="ChEBI" id="CHEBI:84315"/>
    </reaction>
</comment>
<evidence type="ECO:0000256" key="20">
    <source>
        <dbReference type="ARBA" id="ARBA00044924"/>
    </source>
</evidence>
<dbReference type="PIRSF" id="PIRSF002808">
    <property type="entry name" value="Hexose_phosphate_transp"/>
    <property type="match status" value="1"/>
</dbReference>
<accession>A0A0D2GDN7</accession>
<keyword evidence="5 25" id="KW-1133">Transmembrane helix</keyword>
<evidence type="ECO:0000313" key="27">
    <source>
        <dbReference type="EMBL" id="KIX13037.1"/>
    </source>
</evidence>
<evidence type="ECO:0000256" key="22">
    <source>
        <dbReference type="ARBA" id="ARBA00045018"/>
    </source>
</evidence>
<comment type="caution">
    <text evidence="27">The sequence shown here is derived from an EMBL/GenBank/DDBJ whole genome shotgun (WGS) entry which is preliminary data.</text>
</comment>
<keyword evidence="28" id="KW-1185">Reference proteome</keyword>
<comment type="catalytic activity">
    <reaction evidence="8">
        <text>L-lysyl-L-alanine(out) = L-lysyl-L-alanine(in)</text>
        <dbReference type="Rhea" id="RHEA:79399"/>
        <dbReference type="ChEBI" id="CHEBI:229954"/>
    </reaction>
</comment>
<evidence type="ECO:0000256" key="14">
    <source>
        <dbReference type="ARBA" id="ARBA00044898"/>
    </source>
</evidence>
<feature type="transmembrane region" description="Helical" evidence="25">
    <location>
        <begin position="304"/>
        <end position="322"/>
    </location>
</feature>
<dbReference type="Pfam" id="PF07690">
    <property type="entry name" value="MFS_1"/>
    <property type="match status" value="1"/>
</dbReference>
<comment type="catalytic activity">
    <reaction evidence="20">
        <text>L-lysyl-glycine(out) = L-lysyl-glycine(in)</text>
        <dbReference type="Rhea" id="RHEA:79407"/>
        <dbReference type="ChEBI" id="CHEBI:191202"/>
    </reaction>
</comment>
<proteinExistence type="inferred from homology"/>
<evidence type="ECO:0000256" key="2">
    <source>
        <dbReference type="ARBA" id="ARBA00008335"/>
    </source>
</evidence>
<evidence type="ECO:0000259" key="26">
    <source>
        <dbReference type="PROSITE" id="PS50850"/>
    </source>
</evidence>
<evidence type="ECO:0000256" key="19">
    <source>
        <dbReference type="ARBA" id="ARBA00044919"/>
    </source>
</evidence>
<gene>
    <name evidence="27" type="ORF">X474_15850</name>
</gene>
<dbReference type="InterPro" id="IPR052187">
    <property type="entry name" value="MFSD1"/>
</dbReference>
<feature type="transmembrane region" description="Helical" evidence="25">
    <location>
        <begin position="366"/>
        <end position="384"/>
    </location>
</feature>
<comment type="function">
    <text evidence="23">Lysosomal dipeptide uniporter that selectively exports lysine, arginine or histidine-containing dipeptides with a net positive charge from the lysosome lumen into the cytosol. Could play a role in a specific type of protein O-glycosylation indirectly regulating macrophages migration and tissue invasion. Also essential for liver homeostasis.</text>
</comment>
<dbReference type="AlphaFoldDB" id="A0A0D2GDN7"/>
<dbReference type="InterPro" id="IPR011701">
    <property type="entry name" value="MFS"/>
</dbReference>
<evidence type="ECO:0000256" key="8">
    <source>
        <dbReference type="ARBA" id="ARBA00044876"/>
    </source>
</evidence>
<feature type="transmembrane region" description="Helical" evidence="25">
    <location>
        <begin position="235"/>
        <end position="260"/>
    </location>
</feature>
<dbReference type="SUPFAM" id="SSF103473">
    <property type="entry name" value="MFS general substrate transporter"/>
    <property type="match status" value="1"/>
</dbReference>
<evidence type="ECO:0000256" key="16">
    <source>
        <dbReference type="ARBA" id="ARBA00044900"/>
    </source>
</evidence>
<dbReference type="InterPro" id="IPR000849">
    <property type="entry name" value="Sugar_P_transporter"/>
</dbReference>
<evidence type="ECO:0000256" key="11">
    <source>
        <dbReference type="ARBA" id="ARBA00044884"/>
    </source>
</evidence>
<evidence type="ECO:0000256" key="10">
    <source>
        <dbReference type="ARBA" id="ARBA00044881"/>
    </source>
</evidence>
<keyword evidence="6 25" id="KW-0472">Membrane</keyword>
<comment type="catalytic activity">
    <reaction evidence="11">
        <text>L-alpha-aminoacyl-L-histidine(out) = L-alpha-aminoacyl-L-histidine(in)</text>
        <dbReference type="Rhea" id="RHEA:79375"/>
        <dbReference type="ChEBI" id="CHEBI:229967"/>
    </reaction>
</comment>
<evidence type="ECO:0000256" key="25">
    <source>
        <dbReference type="SAM" id="Phobius"/>
    </source>
</evidence>
<evidence type="ECO:0000256" key="6">
    <source>
        <dbReference type="ARBA" id="ARBA00023136"/>
    </source>
</evidence>
<comment type="catalytic activity">
    <reaction evidence="10">
        <text>L-alpha-aminoacyl-L-arginine(out) = L-alpha-aminoacyl-L-arginine(in)</text>
        <dbReference type="Rhea" id="RHEA:79367"/>
        <dbReference type="ChEBI" id="CHEBI:229968"/>
    </reaction>
</comment>
<dbReference type="GO" id="GO:0005765">
    <property type="term" value="C:lysosomal membrane"/>
    <property type="evidence" value="ECO:0007669"/>
    <property type="project" value="UniProtKB-SubCell"/>
</dbReference>
<dbReference type="OrthoDB" id="5315372at2"/>
<dbReference type="RefSeq" id="WP_052515224.1">
    <property type="nucleotide sequence ID" value="NZ_AZAC01000019.1"/>
</dbReference>
<dbReference type="FunCoup" id="A0A0D2GDN7">
    <property type="interactions" value="363"/>
</dbReference>
<keyword evidence="4 25" id="KW-0812">Transmembrane</keyword>
<dbReference type="InParanoid" id="A0A0D2GDN7"/>
<comment type="catalytic activity">
    <reaction evidence="18">
        <text>L-histidyl-L-alpha-amino acid(out) = L-histidyl-L-alpha-amino acid(in)</text>
        <dbReference type="Rhea" id="RHEA:79379"/>
        <dbReference type="ChEBI" id="CHEBI:229964"/>
    </reaction>
</comment>
<comment type="catalytic activity">
    <reaction evidence="12">
        <text>L-lysyl-L-alpha-amino acid(out) = L-lysyl-L-alpha-amino acid(in)</text>
        <dbReference type="Rhea" id="RHEA:79387"/>
        <dbReference type="ChEBI" id="CHEBI:229965"/>
    </reaction>
</comment>
<dbReference type="PANTHER" id="PTHR23512">
    <property type="entry name" value="MAJOR FACILITATOR SUPERFAMILY DOMAIN-CONTAINING PROTEIN 1"/>
    <property type="match status" value="1"/>
</dbReference>
<feature type="transmembrane region" description="Helical" evidence="25">
    <location>
        <begin position="177"/>
        <end position="195"/>
    </location>
</feature>